<dbReference type="AlphaFoldDB" id="A0A1S1Z280"/>
<comment type="caution">
    <text evidence="2">The sequence shown here is derived from an EMBL/GenBank/DDBJ whole genome shotgun (WGS) entry which is preliminary data.</text>
</comment>
<organism evidence="2 3">
    <name type="scientific">Flammeovirga pacifica</name>
    <dbReference type="NCBI Taxonomy" id="915059"/>
    <lineage>
        <taxon>Bacteria</taxon>
        <taxon>Pseudomonadati</taxon>
        <taxon>Bacteroidota</taxon>
        <taxon>Cytophagia</taxon>
        <taxon>Cytophagales</taxon>
        <taxon>Flammeovirgaceae</taxon>
        <taxon>Flammeovirga</taxon>
    </lineage>
</organism>
<name>A0A1S1Z280_FLAPC</name>
<reference evidence="2 3" key="1">
    <citation type="journal article" date="2012" name="Int. J. Syst. Evol. Microbiol.">
        <title>Flammeovirga pacifica sp. nov., isolated from deep-sea sediment.</title>
        <authorList>
            <person name="Xu H."/>
            <person name="Fu Y."/>
            <person name="Yang N."/>
            <person name="Ding Z."/>
            <person name="Lai Q."/>
            <person name="Zeng R."/>
        </authorList>
    </citation>
    <scope>NUCLEOTIDE SEQUENCE [LARGE SCALE GENOMIC DNA]</scope>
    <source>
        <strain evidence="3">DSM 24597 / LMG 26175 / WPAGA1</strain>
    </source>
</reference>
<evidence type="ECO:0000313" key="3">
    <source>
        <dbReference type="Proteomes" id="UP000179797"/>
    </source>
</evidence>
<evidence type="ECO:0000313" key="2">
    <source>
        <dbReference type="EMBL" id="OHX67283.1"/>
    </source>
</evidence>
<evidence type="ECO:0000259" key="1">
    <source>
        <dbReference type="Pfam" id="PF03417"/>
    </source>
</evidence>
<dbReference type="InterPro" id="IPR047803">
    <property type="entry name" value="DCD1A/B-like"/>
</dbReference>
<proteinExistence type="predicted"/>
<dbReference type="EMBL" id="JRYR02000001">
    <property type="protein sequence ID" value="OHX67283.1"/>
    <property type="molecule type" value="Genomic_DNA"/>
</dbReference>
<dbReference type="RefSeq" id="WP_044226126.1">
    <property type="nucleotide sequence ID" value="NZ_JRYR02000001.1"/>
</dbReference>
<feature type="domain" description="Peptidase C45 hydrolase" evidence="1">
    <location>
        <begin position="188"/>
        <end position="412"/>
    </location>
</feature>
<dbReference type="PANTHER" id="PTHR35190:SF2">
    <property type="entry name" value="PROTEIN DCD1B"/>
    <property type="match status" value="1"/>
</dbReference>
<dbReference type="Proteomes" id="UP000179797">
    <property type="component" value="Unassembled WGS sequence"/>
</dbReference>
<dbReference type="Gene3D" id="3.60.60.10">
    <property type="entry name" value="Penicillin V Acylase, Chain A"/>
    <property type="match status" value="1"/>
</dbReference>
<dbReference type="InterPro" id="IPR005079">
    <property type="entry name" value="Peptidase_C45_hydrolase"/>
</dbReference>
<dbReference type="OrthoDB" id="5480874at2"/>
<dbReference type="NCBIfam" id="NF040521">
    <property type="entry name" value="C45_proenzyme"/>
    <property type="match status" value="1"/>
</dbReference>
<dbReference type="PANTHER" id="PTHR35190">
    <property type="entry name" value="PROTEIN DCD1B"/>
    <property type="match status" value="1"/>
</dbReference>
<sequence length="546" mass="63454">MRKLIIATLLLFALLITWTQSWLFIPKPKIDDLSIVHHQLDSLGEGRLVYHKNFINVQKDGLWELYTEGSPFEIGYATGILTKDILHKHEDAFISKVIENSPIQSHFGVRLFNSLFHRHLDNRILPEYLEEIYGLSQHTKKEFDVFGDDYQRVLNYHGLYDLERSFDKVEINSSVSFAIGKSKTNNQGILIGRNFEYDLNDEFQRDKIIHFVYPESGFKFASLTWGGFIGTVTGMNEMGLTVATHPIKSDQPTKATYPVSIIGREILQYAMTVDEAYNIALTKDSYVRESFLVASAFDTTAIIIEKTPDGIDSIHIDQEALVATNHLQSKKLNETHLYNLDHATYYKSIRLRELIDNQQSFDVHAMANVLRDTKGFENTTIGFGNHKSVNALNLHHSVIFKPKTRQMWVSTHHRQLGKYYCYNLDSVFSNTQNYPPKTSLASKEFTLPEADFIYSQEYRNYNSYKSFVELITNWSPKDPPFKDKELMHFKRLNPESYQTYEHLGDYYRKLRDWDMAAINYRIALSKEVSSIHLKQEIEEKLYALRN</sequence>
<dbReference type="STRING" id="915059.NH26_13500"/>
<dbReference type="InterPro" id="IPR047794">
    <property type="entry name" value="C45_proenzyme-like"/>
</dbReference>
<protein>
    <recommendedName>
        <fullName evidence="1">Peptidase C45 hydrolase domain-containing protein</fullName>
    </recommendedName>
</protein>
<accession>A0A1S1Z280</accession>
<gene>
    <name evidence="2" type="ORF">NH26_13500</name>
</gene>
<keyword evidence="3" id="KW-1185">Reference proteome</keyword>
<dbReference type="Pfam" id="PF03417">
    <property type="entry name" value="AAT"/>
    <property type="match status" value="1"/>
</dbReference>